<evidence type="ECO:0000313" key="1">
    <source>
        <dbReference type="EMBL" id="GEM83342.1"/>
    </source>
</evidence>
<name>A0A511R389_9DEIN</name>
<dbReference type="Proteomes" id="UP000321197">
    <property type="component" value="Unassembled WGS sequence"/>
</dbReference>
<organism evidence="1 2">
    <name type="scientific">Meiothermus hypogaeus NBRC 106114</name>
    <dbReference type="NCBI Taxonomy" id="1227553"/>
    <lineage>
        <taxon>Bacteria</taxon>
        <taxon>Thermotogati</taxon>
        <taxon>Deinococcota</taxon>
        <taxon>Deinococci</taxon>
        <taxon>Thermales</taxon>
        <taxon>Thermaceae</taxon>
        <taxon>Meiothermus</taxon>
    </lineage>
</organism>
<dbReference type="EMBL" id="BJXL01000040">
    <property type="protein sequence ID" value="GEM83342.1"/>
    <property type="molecule type" value="Genomic_DNA"/>
</dbReference>
<proteinExistence type="predicted"/>
<gene>
    <name evidence="1" type="ORF">MHY01S_15080</name>
</gene>
<evidence type="ECO:0000313" key="2">
    <source>
        <dbReference type="Proteomes" id="UP000321197"/>
    </source>
</evidence>
<sequence length="76" mass="8423">MLKGSKKTTYRALLTKIEPPRVRSPLSQTEQLPLIRAATSAKGALNQPLGTMRFGYKAPSARFKLDPYRGARFESG</sequence>
<dbReference type="AlphaFoldDB" id="A0A511R389"/>
<accession>A0A511R389</accession>
<comment type="caution">
    <text evidence="1">The sequence shown here is derived from an EMBL/GenBank/DDBJ whole genome shotgun (WGS) entry which is preliminary data.</text>
</comment>
<reference evidence="1 2" key="1">
    <citation type="submission" date="2019-07" db="EMBL/GenBank/DDBJ databases">
        <title>Whole genome shotgun sequence of Meiothermus hypogaeus NBRC 106114.</title>
        <authorList>
            <person name="Hosoyama A."/>
            <person name="Uohara A."/>
            <person name="Ohji S."/>
            <person name="Ichikawa N."/>
        </authorList>
    </citation>
    <scope>NUCLEOTIDE SEQUENCE [LARGE SCALE GENOMIC DNA]</scope>
    <source>
        <strain evidence="1 2">NBRC 106114</strain>
    </source>
</reference>
<protein>
    <submittedName>
        <fullName evidence="1">Uncharacterized protein</fullName>
    </submittedName>
</protein>